<protein>
    <submittedName>
        <fullName evidence="1">Uncharacterized protein</fullName>
    </submittedName>
</protein>
<dbReference type="Gene3D" id="3.30.420.10">
    <property type="entry name" value="Ribonuclease H-like superfamily/Ribonuclease H"/>
    <property type="match status" value="1"/>
</dbReference>
<dbReference type="AlphaFoldDB" id="A0A8D3BJ88"/>
<reference evidence="1" key="2">
    <citation type="submission" date="2025-08" db="UniProtKB">
        <authorList>
            <consortium name="Ensembl"/>
        </authorList>
    </citation>
    <scope>IDENTIFICATION</scope>
</reference>
<proteinExistence type="predicted"/>
<name>A0A8D3BJ88_SCOMX</name>
<accession>A0A8D3BJ88</accession>
<evidence type="ECO:0000313" key="2">
    <source>
        <dbReference type="Proteomes" id="UP000694558"/>
    </source>
</evidence>
<dbReference type="Proteomes" id="UP000694558">
    <property type="component" value="Chromosome 5"/>
</dbReference>
<dbReference type="InterPro" id="IPR036397">
    <property type="entry name" value="RNaseH_sf"/>
</dbReference>
<evidence type="ECO:0000313" key="1">
    <source>
        <dbReference type="Ensembl" id="ENSSMAP00000035096.2"/>
    </source>
</evidence>
<reference evidence="1" key="1">
    <citation type="submission" date="2023-05" db="EMBL/GenBank/DDBJ databases">
        <title>High-quality long-read genome of Scophthalmus maximus.</title>
        <authorList>
            <person name="Lien S."/>
            <person name="Martinez P."/>
        </authorList>
    </citation>
    <scope>NUCLEOTIDE SEQUENCE [LARGE SCALE GENOMIC DNA]</scope>
</reference>
<dbReference type="GO" id="GO:0003676">
    <property type="term" value="F:nucleic acid binding"/>
    <property type="evidence" value="ECO:0007669"/>
    <property type="project" value="InterPro"/>
</dbReference>
<dbReference type="Ensembl" id="ENSSMAT00000035543.2">
    <property type="protein sequence ID" value="ENSSMAP00000035096.2"/>
    <property type="gene ID" value="ENSSMAG00000021447.2"/>
</dbReference>
<sequence length="104" mass="12126">KHCLSASVKRLKRKSRWILQQDNGPKHQLMNGLKMKVLPWSPQFEEGRSWEAAKESGRLRTNICHEEWVEIMIQKLLRGNPKRLELVIKAEGGHRDFRSILEGG</sequence>
<organism evidence="1 2">
    <name type="scientific">Scophthalmus maximus</name>
    <name type="common">Turbot</name>
    <name type="synonym">Psetta maxima</name>
    <dbReference type="NCBI Taxonomy" id="52904"/>
    <lineage>
        <taxon>Eukaryota</taxon>
        <taxon>Metazoa</taxon>
        <taxon>Chordata</taxon>
        <taxon>Craniata</taxon>
        <taxon>Vertebrata</taxon>
        <taxon>Euteleostomi</taxon>
        <taxon>Actinopterygii</taxon>
        <taxon>Neopterygii</taxon>
        <taxon>Teleostei</taxon>
        <taxon>Neoteleostei</taxon>
        <taxon>Acanthomorphata</taxon>
        <taxon>Carangaria</taxon>
        <taxon>Pleuronectiformes</taxon>
        <taxon>Pleuronectoidei</taxon>
        <taxon>Scophthalmidae</taxon>
        <taxon>Scophthalmus</taxon>
    </lineage>
</organism>